<dbReference type="PATRIC" id="fig|1379739.3.peg.2113"/>
<evidence type="ECO:0000313" key="10">
    <source>
        <dbReference type="Proteomes" id="UP000032250"/>
    </source>
</evidence>
<comment type="similarity">
    <text evidence="7">Belongs to the binding-protein-dependent transport system permease family.</text>
</comment>
<evidence type="ECO:0000256" key="1">
    <source>
        <dbReference type="ARBA" id="ARBA00004651"/>
    </source>
</evidence>
<dbReference type="CDD" id="cd06261">
    <property type="entry name" value="TM_PBP2"/>
    <property type="match status" value="1"/>
</dbReference>
<evidence type="ECO:0000256" key="2">
    <source>
        <dbReference type="ARBA" id="ARBA00022448"/>
    </source>
</evidence>
<dbReference type="HOGENOM" id="CLU_028518_8_0_9"/>
<sequence>MKKYCEIFKKCSVIGKLSFLVALVFISIAILCPLLCKYPYNIPSASSLIPPSIEHILGTDDLGIDLWSQICYGGRISITLGISTAVLAGTFGSFVGIISGYYGGLVDKFLMRFTDLMLVLPQLPVMIVLAAFFGPNLKNVIIVLSIFSWVGPARIIRSKVISIKGENYIEFAKSCGANFFHILRKHILPQIFPLVSISMVKIISKAIIAESSLSFLGLGDPVSKSWGMILNHAIDFDGIYFTNYWKWWITAPLLSIIILVLSFAFIGKEIENF</sequence>
<keyword evidence="2 7" id="KW-0813">Transport</keyword>
<comment type="subcellular location">
    <subcellularLocation>
        <location evidence="1 7">Cell membrane</location>
        <topology evidence="1 7">Multi-pass membrane protein</topology>
    </subcellularLocation>
</comment>
<dbReference type="PANTHER" id="PTHR43386:SF1">
    <property type="entry name" value="D,D-DIPEPTIDE TRANSPORT SYSTEM PERMEASE PROTEIN DDPC-RELATED"/>
    <property type="match status" value="1"/>
</dbReference>
<keyword evidence="6 7" id="KW-0472">Membrane</keyword>
<feature type="transmembrane region" description="Helical" evidence="7">
    <location>
        <begin position="247"/>
        <end position="267"/>
    </location>
</feature>
<evidence type="ECO:0000313" key="9">
    <source>
        <dbReference type="EMBL" id="KIS23687.1"/>
    </source>
</evidence>
<dbReference type="InterPro" id="IPR050366">
    <property type="entry name" value="BP-dependent_transpt_permease"/>
</dbReference>
<evidence type="ECO:0000256" key="4">
    <source>
        <dbReference type="ARBA" id="ARBA00022692"/>
    </source>
</evidence>
<protein>
    <submittedName>
        <fullName evidence="9">Peptide ABC transporter permease</fullName>
    </submittedName>
</protein>
<dbReference type="EMBL" id="JXSU01000007">
    <property type="protein sequence ID" value="KIS23687.1"/>
    <property type="molecule type" value="Genomic_DNA"/>
</dbReference>
<evidence type="ECO:0000259" key="8">
    <source>
        <dbReference type="PROSITE" id="PS50928"/>
    </source>
</evidence>
<organism evidence="9 10">
    <name type="scientific">Clostridium botulinum B2 450</name>
    <dbReference type="NCBI Taxonomy" id="1379739"/>
    <lineage>
        <taxon>Bacteria</taxon>
        <taxon>Bacillati</taxon>
        <taxon>Bacillota</taxon>
        <taxon>Clostridia</taxon>
        <taxon>Eubacteriales</taxon>
        <taxon>Clostridiaceae</taxon>
        <taxon>Clostridium</taxon>
    </lineage>
</organism>
<keyword evidence="3" id="KW-1003">Cell membrane</keyword>
<evidence type="ECO:0000256" key="7">
    <source>
        <dbReference type="RuleBase" id="RU363032"/>
    </source>
</evidence>
<dbReference type="GO" id="GO:0005886">
    <property type="term" value="C:plasma membrane"/>
    <property type="evidence" value="ECO:0007669"/>
    <property type="project" value="UniProtKB-SubCell"/>
</dbReference>
<dbReference type="SUPFAM" id="SSF161098">
    <property type="entry name" value="MetI-like"/>
    <property type="match status" value="1"/>
</dbReference>
<dbReference type="InterPro" id="IPR035906">
    <property type="entry name" value="MetI-like_sf"/>
</dbReference>
<keyword evidence="4 7" id="KW-0812">Transmembrane</keyword>
<dbReference type="PROSITE" id="PS50928">
    <property type="entry name" value="ABC_TM1"/>
    <property type="match status" value="1"/>
</dbReference>
<dbReference type="RefSeq" id="WP_043031901.1">
    <property type="nucleotide sequence ID" value="NZ_JXSU01000007.1"/>
</dbReference>
<dbReference type="InterPro" id="IPR000515">
    <property type="entry name" value="MetI-like"/>
</dbReference>
<accession>A0A0D1BVB1</accession>
<dbReference type="Proteomes" id="UP000032250">
    <property type="component" value="Unassembled WGS sequence"/>
</dbReference>
<dbReference type="PANTHER" id="PTHR43386">
    <property type="entry name" value="OLIGOPEPTIDE TRANSPORT SYSTEM PERMEASE PROTEIN APPC"/>
    <property type="match status" value="1"/>
</dbReference>
<dbReference type="OrthoDB" id="9783218at2"/>
<dbReference type="AlphaFoldDB" id="A0A0D1BVB1"/>
<reference evidence="9 10" key="1">
    <citation type="submission" date="2014-06" db="EMBL/GenBank/DDBJ databases">
        <title>Genome characterization of distinct group I Clostridium botulinum lineages.</title>
        <authorList>
            <person name="Giordani F."/>
            <person name="Anselmo A."/>
            <person name="Fillo S."/>
            <person name="Palozzi A.M."/>
            <person name="Fortunato A."/>
            <person name="Gentile B."/>
            <person name="Ciammaruconi A."/>
            <person name="Anniballi F."/>
            <person name="De Medici D."/>
            <person name="Lista F."/>
        </authorList>
    </citation>
    <scope>NUCLEOTIDE SEQUENCE [LARGE SCALE GENOMIC DNA]</scope>
    <source>
        <strain evidence="9 10">B2 450</strain>
    </source>
</reference>
<evidence type="ECO:0000256" key="3">
    <source>
        <dbReference type="ARBA" id="ARBA00022475"/>
    </source>
</evidence>
<feature type="transmembrane region" description="Helical" evidence="7">
    <location>
        <begin position="76"/>
        <end position="104"/>
    </location>
</feature>
<feature type="domain" description="ABC transmembrane type-1" evidence="8">
    <location>
        <begin position="74"/>
        <end position="267"/>
    </location>
</feature>
<dbReference type="Pfam" id="PF00528">
    <property type="entry name" value="BPD_transp_1"/>
    <property type="match status" value="1"/>
</dbReference>
<feature type="transmembrane region" description="Helical" evidence="7">
    <location>
        <begin position="20"/>
        <end position="40"/>
    </location>
</feature>
<dbReference type="GO" id="GO:0055085">
    <property type="term" value="P:transmembrane transport"/>
    <property type="evidence" value="ECO:0007669"/>
    <property type="project" value="InterPro"/>
</dbReference>
<proteinExistence type="inferred from homology"/>
<dbReference type="Gene3D" id="1.10.3720.10">
    <property type="entry name" value="MetI-like"/>
    <property type="match status" value="1"/>
</dbReference>
<comment type="caution">
    <text evidence="9">The sequence shown here is derived from an EMBL/GenBank/DDBJ whole genome shotgun (WGS) entry which is preliminary data.</text>
</comment>
<gene>
    <name evidence="9" type="ORF">N495_08800</name>
</gene>
<evidence type="ECO:0000256" key="5">
    <source>
        <dbReference type="ARBA" id="ARBA00022989"/>
    </source>
</evidence>
<keyword evidence="5 7" id="KW-1133">Transmembrane helix</keyword>
<name>A0A0D1BVB1_CLOBO</name>
<evidence type="ECO:0000256" key="6">
    <source>
        <dbReference type="ARBA" id="ARBA00023136"/>
    </source>
</evidence>